<dbReference type="EMBL" id="VSSQ01107768">
    <property type="protein sequence ID" value="MPN46799.1"/>
    <property type="molecule type" value="Genomic_DNA"/>
</dbReference>
<accession>A0A645I8R6</accession>
<comment type="caution">
    <text evidence="1">The sequence shown here is derived from an EMBL/GenBank/DDBJ whole genome shotgun (WGS) entry which is preliminary data.</text>
</comment>
<name>A0A645I8R6_9ZZZZ</name>
<organism evidence="1">
    <name type="scientific">bioreactor metagenome</name>
    <dbReference type="NCBI Taxonomy" id="1076179"/>
    <lineage>
        <taxon>unclassified sequences</taxon>
        <taxon>metagenomes</taxon>
        <taxon>ecological metagenomes</taxon>
    </lineage>
</organism>
<protein>
    <submittedName>
        <fullName evidence="1">Uncharacterized protein</fullName>
    </submittedName>
</protein>
<evidence type="ECO:0000313" key="1">
    <source>
        <dbReference type="EMBL" id="MPN46799.1"/>
    </source>
</evidence>
<dbReference type="AlphaFoldDB" id="A0A645I8R6"/>
<reference evidence="1" key="1">
    <citation type="submission" date="2019-08" db="EMBL/GenBank/DDBJ databases">
        <authorList>
            <person name="Kucharzyk K."/>
            <person name="Murdoch R.W."/>
            <person name="Higgins S."/>
            <person name="Loffler F."/>
        </authorList>
    </citation>
    <scope>NUCLEOTIDE SEQUENCE</scope>
</reference>
<proteinExistence type="predicted"/>
<gene>
    <name evidence="1" type="ORF">SDC9_194398</name>
</gene>
<sequence length="69" mass="8259">MGIFCEIISNKYRYKALDIPERFYDIDFVYEKLNIIYVRTFPNTYVSYPKPGIVIFSVRYIIYVRGSGE</sequence>